<dbReference type="OrthoDB" id="157302at2"/>
<dbReference type="PATRIC" id="fig|69370.6.peg.2364"/>
<evidence type="ECO:0000313" key="4">
    <source>
        <dbReference type="Proteomes" id="UP000034098"/>
    </source>
</evidence>
<comment type="caution">
    <text evidence="3">The sequence shown here is derived from an EMBL/GenBank/DDBJ whole genome shotgun (WGS) entry which is preliminary data.</text>
</comment>
<gene>
    <name evidence="3" type="ORF">RS82_02326</name>
</gene>
<organism evidence="3 4">
    <name type="scientific">Microbacterium trichothecenolyticum</name>
    <name type="common">Aureobacterium trichothecenolyticum</name>
    <dbReference type="NCBI Taxonomy" id="69370"/>
    <lineage>
        <taxon>Bacteria</taxon>
        <taxon>Bacillati</taxon>
        <taxon>Actinomycetota</taxon>
        <taxon>Actinomycetes</taxon>
        <taxon>Micrococcales</taxon>
        <taxon>Microbacteriaceae</taxon>
        <taxon>Microbacterium</taxon>
    </lineage>
</organism>
<dbReference type="InterPro" id="IPR052019">
    <property type="entry name" value="F420H2_bilvrd_red/Heme_oxyg"/>
</dbReference>
<keyword evidence="4" id="KW-1185">Reference proteome</keyword>
<dbReference type="InterPro" id="IPR011576">
    <property type="entry name" value="Pyridox_Oxase_N"/>
</dbReference>
<keyword evidence="1" id="KW-0560">Oxidoreductase</keyword>
<sequence length="163" mass="18239">MMRPQRRSLGIVLTDEERDDFLSAQRTARVATLGSTGAPHVMPLWFVWRDGVLWLNSLVRSARWENVRRDPRASAVVDSGEHLGELKGVEIQGELRVVGEVPRTTAADPTLEPVEAAFAAKYRANGVFEPDGRHAWLALHPHRIITWDMGKRGKGRASPQRAD</sequence>
<name>A0A0M2H7E3_MICTR</name>
<evidence type="ECO:0000259" key="2">
    <source>
        <dbReference type="Pfam" id="PF01243"/>
    </source>
</evidence>
<protein>
    <submittedName>
        <fullName evidence="3">Pyridoxamine 5'-phosphate oxidase</fullName>
    </submittedName>
</protein>
<reference evidence="3 4" key="1">
    <citation type="submission" date="2015-02" db="EMBL/GenBank/DDBJ databases">
        <title>Draft genome sequences of ten Microbacterium spp. with emphasis on heavy metal contaminated environments.</title>
        <authorList>
            <person name="Corretto E."/>
        </authorList>
    </citation>
    <scope>NUCLEOTIDE SEQUENCE [LARGE SCALE GENOMIC DNA]</scope>
    <source>
        <strain evidence="3 4">DSM 8608</strain>
    </source>
</reference>
<dbReference type="Gene3D" id="2.30.110.10">
    <property type="entry name" value="Electron Transport, Fmn-binding Protein, Chain A"/>
    <property type="match status" value="1"/>
</dbReference>
<proteinExistence type="predicted"/>
<evidence type="ECO:0000313" key="3">
    <source>
        <dbReference type="EMBL" id="KJL42310.1"/>
    </source>
</evidence>
<dbReference type="EMBL" id="JYJA01000035">
    <property type="protein sequence ID" value="KJL42310.1"/>
    <property type="molecule type" value="Genomic_DNA"/>
</dbReference>
<dbReference type="GO" id="GO:0005829">
    <property type="term" value="C:cytosol"/>
    <property type="evidence" value="ECO:0007669"/>
    <property type="project" value="TreeGrafter"/>
</dbReference>
<dbReference type="PANTHER" id="PTHR35176:SF6">
    <property type="entry name" value="HEME OXYGENASE HI_0854-RELATED"/>
    <property type="match status" value="1"/>
</dbReference>
<dbReference type="InterPro" id="IPR012349">
    <property type="entry name" value="Split_barrel_FMN-bd"/>
</dbReference>
<dbReference type="Proteomes" id="UP000034098">
    <property type="component" value="Unassembled WGS sequence"/>
</dbReference>
<evidence type="ECO:0000256" key="1">
    <source>
        <dbReference type="ARBA" id="ARBA00023002"/>
    </source>
</evidence>
<dbReference type="RefSeq" id="WP_045299500.1">
    <property type="nucleotide sequence ID" value="NZ_JYJA01000035.1"/>
</dbReference>
<dbReference type="GO" id="GO:0016627">
    <property type="term" value="F:oxidoreductase activity, acting on the CH-CH group of donors"/>
    <property type="evidence" value="ECO:0007669"/>
    <property type="project" value="TreeGrafter"/>
</dbReference>
<feature type="domain" description="Pyridoxamine 5'-phosphate oxidase N-terminal" evidence="2">
    <location>
        <begin position="15"/>
        <end position="147"/>
    </location>
</feature>
<dbReference type="AlphaFoldDB" id="A0A0M2H7E3"/>
<dbReference type="PANTHER" id="PTHR35176">
    <property type="entry name" value="HEME OXYGENASE HI_0854-RELATED"/>
    <property type="match status" value="1"/>
</dbReference>
<dbReference type="Pfam" id="PF01243">
    <property type="entry name" value="PNPOx_N"/>
    <property type="match status" value="1"/>
</dbReference>
<dbReference type="SUPFAM" id="SSF50475">
    <property type="entry name" value="FMN-binding split barrel"/>
    <property type="match status" value="1"/>
</dbReference>
<accession>A0A0M2H7E3</accession>
<dbReference type="GO" id="GO:0070967">
    <property type="term" value="F:coenzyme F420 binding"/>
    <property type="evidence" value="ECO:0007669"/>
    <property type="project" value="TreeGrafter"/>
</dbReference>